<dbReference type="InterPro" id="IPR029787">
    <property type="entry name" value="Nucleotide_cyclase"/>
</dbReference>
<gene>
    <name evidence="3" type="ORF">H9847_00445</name>
</gene>
<evidence type="ECO:0000313" key="3">
    <source>
        <dbReference type="EMBL" id="MBU3843334.1"/>
    </source>
</evidence>
<dbReference type="InterPro" id="IPR052163">
    <property type="entry name" value="DGC-Regulatory_Protein"/>
</dbReference>
<dbReference type="PANTHER" id="PTHR46663:SF4">
    <property type="entry name" value="DIGUANYLATE CYCLASE DGCT-RELATED"/>
    <property type="match status" value="1"/>
</dbReference>
<dbReference type="AlphaFoldDB" id="A0A948TED5"/>
<feature type="domain" description="GGDEF" evidence="2">
    <location>
        <begin position="469"/>
        <end position="604"/>
    </location>
</feature>
<protein>
    <submittedName>
        <fullName evidence="3">Sensor domain-containing diguanylate cyclase</fullName>
    </submittedName>
</protein>
<comment type="caution">
    <text evidence="3">The sequence shown here is derived from an EMBL/GenBank/DDBJ whole genome shotgun (WGS) entry which is preliminary data.</text>
</comment>
<dbReference type="InterPro" id="IPR013655">
    <property type="entry name" value="PAS_fold_3"/>
</dbReference>
<dbReference type="Pfam" id="PF08447">
    <property type="entry name" value="PAS_3"/>
    <property type="match status" value="1"/>
</dbReference>
<dbReference type="NCBIfam" id="TIGR00254">
    <property type="entry name" value="GGDEF"/>
    <property type="match status" value="1"/>
</dbReference>
<feature type="region of interest" description="Disordered" evidence="1">
    <location>
        <begin position="23"/>
        <end position="46"/>
    </location>
</feature>
<evidence type="ECO:0000259" key="2">
    <source>
        <dbReference type="PROSITE" id="PS50887"/>
    </source>
</evidence>
<dbReference type="CDD" id="cd01949">
    <property type="entry name" value="GGDEF"/>
    <property type="match status" value="1"/>
</dbReference>
<organism evidence="3 4">
    <name type="scientific">Candidatus Anaerobiospirillum pullicola</name>
    <dbReference type="NCBI Taxonomy" id="2838451"/>
    <lineage>
        <taxon>Bacteria</taxon>
        <taxon>Pseudomonadati</taxon>
        <taxon>Pseudomonadota</taxon>
        <taxon>Gammaproteobacteria</taxon>
        <taxon>Aeromonadales</taxon>
        <taxon>Succinivibrionaceae</taxon>
        <taxon>Anaerobiospirillum</taxon>
    </lineage>
</organism>
<dbReference type="InterPro" id="IPR000160">
    <property type="entry name" value="GGDEF_dom"/>
</dbReference>
<dbReference type="CDD" id="cd00130">
    <property type="entry name" value="PAS"/>
    <property type="match status" value="1"/>
</dbReference>
<dbReference type="InterPro" id="IPR043128">
    <property type="entry name" value="Rev_trsase/Diguanyl_cyclase"/>
</dbReference>
<dbReference type="PANTHER" id="PTHR46663">
    <property type="entry name" value="DIGUANYLATE CYCLASE DGCT-RELATED"/>
    <property type="match status" value="1"/>
</dbReference>
<dbReference type="Gene3D" id="3.30.70.270">
    <property type="match status" value="1"/>
</dbReference>
<dbReference type="SUPFAM" id="SSF55785">
    <property type="entry name" value="PYP-like sensor domain (PAS domain)"/>
    <property type="match status" value="1"/>
</dbReference>
<dbReference type="PROSITE" id="PS50887">
    <property type="entry name" value="GGDEF"/>
    <property type="match status" value="1"/>
</dbReference>
<evidence type="ECO:0000313" key="4">
    <source>
        <dbReference type="Proteomes" id="UP000733611"/>
    </source>
</evidence>
<reference evidence="3" key="1">
    <citation type="journal article" date="2021" name="PeerJ">
        <title>Extensive microbial diversity within the chicken gut microbiome revealed by metagenomics and culture.</title>
        <authorList>
            <person name="Gilroy R."/>
            <person name="Ravi A."/>
            <person name="Getino M."/>
            <person name="Pursley I."/>
            <person name="Horton D.L."/>
            <person name="Alikhan N.F."/>
            <person name="Baker D."/>
            <person name="Gharbi K."/>
            <person name="Hall N."/>
            <person name="Watson M."/>
            <person name="Adriaenssens E.M."/>
            <person name="Foster-Nyarko E."/>
            <person name="Jarju S."/>
            <person name="Secka A."/>
            <person name="Antonio M."/>
            <person name="Oren A."/>
            <person name="Chaudhuri R.R."/>
            <person name="La Ragione R."/>
            <person name="Hildebrand F."/>
            <person name="Pallen M.J."/>
        </authorList>
    </citation>
    <scope>NUCLEOTIDE SEQUENCE</scope>
    <source>
        <strain evidence="3">378</strain>
    </source>
</reference>
<accession>A0A948TED5</accession>
<sequence>MIPTFSLPHVHYAAYGHEALGTASHAPEQKPALNKSQLPQETKSLHSPELAVPIAESGTITLQEEHATLTACSKTAATTATTTATGSSTSYDMLATLAQNTLASMPKTKFNPTTCDHLASHAADSSSVLAGSVGAADITAVTISEEHSAPVTYATQGTAARRLAAHSMSAAGSGNFSGLFGLSDDFQIKAQQVKSANITLPGFFAIDASASQIYLDEQAASMLGLAYNNNGRDIKELLQLIRWIDVDLLMNFLRHPMGHSDEMYFELHVIKGSQKGNAYYFNIGALVRHPDGDLILASGFFSYLSTDTSRTLFHESGKDGSWDWDGITGATYFSDSYKEMLGYTPDDPDFPKTFAEWEEVLVHPDDRQSTADKQLKILQSPQYGDSFECCIRLRHKDGHYIWTLGRGMVLGRNKEGTALRLTGTNTDIEFVRYRNDVTISASWTDNLTGLQNRKYFDAHIENYLQKSNAPLCCLFADVSGLKMLNDCLGHDVGDELLKRTAKALHKALSIPCDIIRYGGDEFLLMLPRCTHLQLEMLQFNLKQVCEALNDDQCAVPLCLGSGIATLDESNGDINAMIALADTRAQEAKQAQRTHDYERITAFITKRLGHAVTYKDERSIQVAEVS</sequence>
<dbReference type="InterPro" id="IPR035965">
    <property type="entry name" value="PAS-like_dom_sf"/>
</dbReference>
<name>A0A948TED5_9GAMM</name>
<dbReference type="EMBL" id="JAHLFE010000011">
    <property type="protein sequence ID" value="MBU3843334.1"/>
    <property type="molecule type" value="Genomic_DNA"/>
</dbReference>
<dbReference type="Pfam" id="PF00990">
    <property type="entry name" value="GGDEF"/>
    <property type="match status" value="1"/>
</dbReference>
<dbReference type="SUPFAM" id="SSF55073">
    <property type="entry name" value="Nucleotide cyclase"/>
    <property type="match status" value="1"/>
</dbReference>
<dbReference type="InterPro" id="IPR000014">
    <property type="entry name" value="PAS"/>
</dbReference>
<proteinExistence type="predicted"/>
<dbReference type="Gene3D" id="3.30.450.20">
    <property type="entry name" value="PAS domain"/>
    <property type="match status" value="1"/>
</dbReference>
<reference evidence="3" key="2">
    <citation type="submission" date="2021-04" db="EMBL/GenBank/DDBJ databases">
        <authorList>
            <person name="Gilroy R."/>
        </authorList>
    </citation>
    <scope>NUCLEOTIDE SEQUENCE</scope>
    <source>
        <strain evidence="3">378</strain>
    </source>
</reference>
<dbReference type="Proteomes" id="UP000733611">
    <property type="component" value="Unassembled WGS sequence"/>
</dbReference>
<dbReference type="SMART" id="SM00267">
    <property type="entry name" value="GGDEF"/>
    <property type="match status" value="1"/>
</dbReference>
<evidence type="ECO:0000256" key="1">
    <source>
        <dbReference type="SAM" id="MobiDB-lite"/>
    </source>
</evidence>